<accession>A0A123VFM8</accession>
<evidence type="ECO:0000313" key="2">
    <source>
        <dbReference type="Proteomes" id="UP000075182"/>
    </source>
</evidence>
<gene>
    <name evidence="1" type="ORF">ERS132536_00303</name>
</gene>
<dbReference type="Proteomes" id="UP000075182">
    <property type="component" value="Unassembled WGS sequence"/>
</dbReference>
<dbReference type="EMBL" id="FIMD01000001">
    <property type="protein sequence ID" value="CYX44247.1"/>
    <property type="molecule type" value="Genomic_DNA"/>
</dbReference>
<reference evidence="1 2" key="1">
    <citation type="submission" date="2016-02" db="EMBL/GenBank/DDBJ databases">
        <authorList>
            <consortium name="Pathogen Informatics"/>
        </authorList>
    </citation>
    <scope>NUCLEOTIDE SEQUENCE [LARGE SCALE GENOMIC DNA]</scope>
    <source>
        <strain evidence="1 2">SS999</strain>
    </source>
</reference>
<evidence type="ECO:0000313" key="1">
    <source>
        <dbReference type="EMBL" id="CYX44247.1"/>
    </source>
</evidence>
<organism evidence="1 2">
    <name type="scientific">Streptococcus suis</name>
    <dbReference type="NCBI Taxonomy" id="1307"/>
    <lineage>
        <taxon>Bacteria</taxon>
        <taxon>Bacillati</taxon>
        <taxon>Bacillota</taxon>
        <taxon>Bacilli</taxon>
        <taxon>Lactobacillales</taxon>
        <taxon>Streptococcaceae</taxon>
        <taxon>Streptococcus</taxon>
    </lineage>
</organism>
<protein>
    <submittedName>
        <fullName evidence="1">Uncharacterized protein</fullName>
    </submittedName>
</protein>
<proteinExistence type="predicted"/>
<name>A0A123VFM8_STRSU</name>
<dbReference type="AlphaFoldDB" id="A0A123VFM8"/>
<dbReference type="RefSeq" id="WP_044752290.1">
    <property type="nucleotide sequence ID" value="NZ_BCCT01000008.1"/>
</dbReference>
<sequence length="105" mass="12699">MTLFDEVRQLSSESYDKWFERYFKKYDLEKVIKKSAMQGYSGHLISVLKVKDDYTRRRLDDERTLEKIKELLGDGFKVEYHSTYSKNIFTGEDFITNKQIHITWE</sequence>